<dbReference type="PANTHER" id="PTHR13948">
    <property type="entry name" value="RNA-BINDING PROTEIN"/>
    <property type="match status" value="1"/>
</dbReference>
<dbReference type="SUPFAM" id="SSF90209">
    <property type="entry name" value="Ran binding protein zinc finger-like"/>
    <property type="match status" value="1"/>
</dbReference>
<dbReference type="SMART" id="SM00547">
    <property type="entry name" value="ZnF_RBZ"/>
    <property type="match status" value="1"/>
</dbReference>
<keyword evidence="2" id="KW-0479">Metal-binding</keyword>
<dbReference type="GO" id="GO:0008270">
    <property type="term" value="F:zinc ion binding"/>
    <property type="evidence" value="ECO:0007669"/>
    <property type="project" value="UniProtKB-KW"/>
</dbReference>
<dbReference type="PROSITE" id="PS50199">
    <property type="entry name" value="ZF_RANBP2_2"/>
    <property type="match status" value="1"/>
</dbReference>
<keyword evidence="4 9" id="KW-0863">Zinc-finger</keyword>
<feature type="compositionally biased region" description="Basic and acidic residues" evidence="10">
    <location>
        <begin position="579"/>
        <end position="590"/>
    </location>
</feature>
<dbReference type="PANTHER" id="PTHR13948:SF3">
    <property type="entry name" value="FI21118P1"/>
    <property type="match status" value="1"/>
</dbReference>
<evidence type="ECO:0000256" key="6">
    <source>
        <dbReference type="ARBA" id="ARBA00022884"/>
    </source>
</evidence>
<dbReference type="InterPro" id="IPR035979">
    <property type="entry name" value="RBD_domain_sf"/>
</dbReference>
<comment type="subcellular location">
    <subcellularLocation>
        <location evidence="1">Nucleus</location>
    </subcellularLocation>
</comment>
<dbReference type="Gene3D" id="4.10.1060.10">
    <property type="entry name" value="Zinc finger, RanBP2-type"/>
    <property type="match status" value="1"/>
</dbReference>
<protein>
    <submittedName>
        <fullName evidence="11">RBM5_10</fullName>
    </submittedName>
</protein>
<evidence type="ECO:0000256" key="9">
    <source>
        <dbReference type="PROSITE-ProRule" id="PRU00322"/>
    </source>
</evidence>
<dbReference type="InterPro" id="IPR036443">
    <property type="entry name" value="Znf_RanBP2_sf"/>
</dbReference>
<dbReference type="InterPro" id="IPR000467">
    <property type="entry name" value="G_patch_dom"/>
</dbReference>
<keyword evidence="6 8" id="KW-0694">RNA-binding</keyword>
<accession>A0A7R8CIX5</accession>
<dbReference type="Proteomes" id="UP000675881">
    <property type="component" value="Chromosome 14"/>
</dbReference>
<dbReference type="InterPro" id="IPR012677">
    <property type="entry name" value="Nucleotide-bd_a/b_plait_sf"/>
</dbReference>
<dbReference type="Pfam" id="PF17780">
    <property type="entry name" value="OCRE"/>
    <property type="match status" value="1"/>
</dbReference>
<keyword evidence="12" id="KW-1185">Reference proteome</keyword>
<keyword evidence="3" id="KW-0677">Repeat</keyword>
<feature type="region of interest" description="Disordered" evidence="10">
    <location>
        <begin position="373"/>
        <end position="398"/>
    </location>
</feature>
<feature type="compositionally biased region" description="Low complexity" evidence="10">
    <location>
        <begin position="58"/>
        <end position="69"/>
    </location>
</feature>
<dbReference type="Gene3D" id="3.30.70.330">
    <property type="match status" value="1"/>
</dbReference>
<evidence type="ECO:0000256" key="4">
    <source>
        <dbReference type="ARBA" id="ARBA00022771"/>
    </source>
</evidence>
<evidence type="ECO:0000256" key="8">
    <source>
        <dbReference type="PROSITE-ProRule" id="PRU00176"/>
    </source>
</evidence>
<evidence type="ECO:0000256" key="5">
    <source>
        <dbReference type="ARBA" id="ARBA00022833"/>
    </source>
</evidence>
<dbReference type="SUPFAM" id="SSF54928">
    <property type="entry name" value="RNA-binding domain, RBD"/>
    <property type="match status" value="1"/>
</dbReference>
<feature type="region of interest" description="Disordered" evidence="10">
    <location>
        <begin position="780"/>
        <end position="799"/>
    </location>
</feature>
<feature type="compositionally biased region" description="Basic and acidic residues" evidence="10">
    <location>
        <begin position="114"/>
        <end position="168"/>
    </location>
</feature>
<dbReference type="InterPro" id="IPR041591">
    <property type="entry name" value="OCRE"/>
</dbReference>
<dbReference type="InterPro" id="IPR001876">
    <property type="entry name" value="Znf_RanBP2"/>
</dbReference>
<gene>
    <name evidence="11" type="ORF">LSAA_5235</name>
</gene>
<dbReference type="GO" id="GO:0003723">
    <property type="term" value="F:RNA binding"/>
    <property type="evidence" value="ECO:0007669"/>
    <property type="project" value="UniProtKB-UniRule"/>
</dbReference>
<evidence type="ECO:0000313" key="11">
    <source>
        <dbReference type="EMBL" id="CAF2837345.1"/>
    </source>
</evidence>
<feature type="region of interest" description="Disordered" evidence="10">
    <location>
        <begin position="698"/>
        <end position="747"/>
    </location>
</feature>
<feature type="compositionally biased region" description="Basic and acidic residues" evidence="10">
    <location>
        <begin position="70"/>
        <end position="82"/>
    </location>
</feature>
<evidence type="ECO:0000256" key="10">
    <source>
        <dbReference type="SAM" id="MobiDB-lite"/>
    </source>
</evidence>
<feature type="compositionally biased region" description="Low complexity" evidence="10">
    <location>
        <begin position="706"/>
        <end position="717"/>
    </location>
</feature>
<evidence type="ECO:0000256" key="7">
    <source>
        <dbReference type="ARBA" id="ARBA00023242"/>
    </source>
</evidence>
<proteinExistence type="predicted"/>
<dbReference type="Pfam" id="PF01585">
    <property type="entry name" value="G-patch"/>
    <property type="match status" value="1"/>
</dbReference>
<dbReference type="AlphaFoldDB" id="A0A7R8CIX5"/>
<dbReference type="Pfam" id="PF00076">
    <property type="entry name" value="RRM_1"/>
    <property type="match status" value="1"/>
</dbReference>
<dbReference type="SMART" id="SM00360">
    <property type="entry name" value="RRM"/>
    <property type="match status" value="1"/>
</dbReference>
<evidence type="ECO:0000256" key="3">
    <source>
        <dbReference type="ARBA" id="ARBA00022737"/>
    </source>
</evidence>
<evidence type="ECO:0000313" key="12">
    <source>
        <dbReference type="Proteomes" id="UP000675881"/>
    </source>
</evidence>
<keyword evidence="5" id="KW-0862">Zinc</keyword>
<dbReference type="GO" id="GO:0005634">
    <property type="term" value="C:nucleus"/>
    <property type="evidence" value="ECO:0007669"/>
    <property type="project" value="UniProtKB-SubCell"/>
</dbReference>
<dbReference type="OrthoDB" id="29221at2759"/>
<feature type="region of interest" description="Disordered" evidence="10">
    <location>
        <begin position="565"/>
        <end position="590"/>
    </location>
</feature>
<sequence>MDLVFAAEQYAQAQAAAVAAAQYYANAAAMSGNPSISLASGTLIGSTQPNQIAFLSPQPIEQQQQQQHEQTVEHPSSRKEDSSSSSSSKSSRRRRSDDEDDRDRQYRRRRSSSRHRDRESSRRDRSRDRDRDRDRDRGRDRDSRRDRRDRSRSPYRRRERDRRERTPESEEDEYKSIPPNNTIMVRGLAQHITENDIRQDIQKTGLTAKDIRASRGFAFIEFTNVEDAKSWMEVKQGVLMFKDQYRATMQYSLPREGRQDQSRSHQDWFCGQCGVQNFRRRDICFKCGSPKTEYDVMQEGTDEVSVHPTTCILLRGLDALTTEESVTNVLATLTALPIKSDAILLHNLLLGAPPVIEDKLVAISYYKTPVSTSNSNNNNHHHHHHNSYSSNSGNTTQWSHKNEELKDLDKNQSSTKHTPEEIDKMAKYSATMYAKNTKEEAHYYEYYKNLYSNGGDTSAASVALRGGEVKKSSDLGTAVVGGVEYTKNIVSYPHHIWIDIVNVIYFFFIAASPDVSSYQYDETSGYYYDPVCGLYYDSNSQYYFNSKTNQYHYWDPDNQIFLPVSSDSMNDGSTSNGSKKKEDRFKDKNKTAKKIAKDMERWAKSMNQRKEAEKEKAAVAATQVRYRTVKPENTLSVTGLAGISNYGSEEESGDDNNDDDQHTNWETLACLLCKRQFISKEKLTKHNQMSDLHKQNLASWKSSRGQSSQATSASLSTPQYRDRAKEQQAETSGTNETPNKVGSDNIGNRMLQKMGWKEGLGLGKSNQGRTSIIEAGQRNMQAGLGSQGSRVKSDPNDSYKECVKKNYVSKIP</sequence>
<evidence type="ECO:0000256" key="1">
    <source>
        <dbReference type="ARBA" id="ARBA00004123"/>
    </source>
</evidence>
<name>A0A7R8CIX5_LEPSM</name>
<dbReference type="PROSITE" id="PS50174">
    <property type="entry name" value="G_PATCH"/>
    <property type="match status" value="1"/>
</dbReference>
<organism evidence="11 12">
    <name type="scientific">Lepeophtheirus salmonis</name>
    <name type="common">Salmon louse</name>
    <name type="synonym">Caligus salmonis</name>
    <dbReference type="NCBI Taxonomy" id="72036"/>
    <lineage>
        <taxon>Eukaryota</taxon>
        <taxon>Metazoa</taxon>
        <taxon>Ecdysozoa</taxon>
        <taxon>Arthropoda</taxon>
        <taxon>Crustacea</taxon>
        <taxon>Multicrustacea</taxon>
        <taxon>Hexanauplia</taxon>
        <taxon>Copepoda</taxon>
        <taxon>Siphonostomatoida</taxon>
        <taxon>Caligidae</taxon>
        <taxon>Lepeophtheirus</taxon>
    </lineage>
</organism>
<dbReference type="SMART" id="SM00443">
    <property type="entry name" value="G_patch"/>
    <property type="match status" value="1"/>
</dbReference>
<dbReference type="PROSITE" id="PS01358">
    <property type="entry name" value="ZF_RANBP2_1"/>
    <property type="match status" value="1"/>
</dbReference>
<dbReference type="GO" id="GO:0000398">
    <property type="term" value="P:mRNA splicing, via spliceosome"/>
    <property type="evidence" value="ECO:0007669"/>
    <property type="project" value="TreeGrafter"/>
</dbReference>
<reference evidence="11" key="1">
    <citation type="submission" date="2021-02" db="EMBL/GenBank/DDBJ databases">
        <authorList>
            <person name="Bekaert M."/>
        </authorList>
    </citation>
    <scope>NUCLEOTIDE SEQUENCE</scope>
    <source>
        <strain evidence="11">IoA-00</strain>
    </source>
</reference>
<feature type="compositionally biased region" description="Polar residues" evidence="10">
    <location>
        <begin position="565"/>
        <end position="577"/>
    </location>
</feature>
<keyword evidence="7" id="KW-0539">Nucleus</keyword>
<dbReference type="EMBL" id="HG994593">
    <property type="protein sequence ID" value="CAF2837345.1"/>
    <property type="molecule type" value="Genomic_DNA"/>
</dbReference>
<dbReference type="InterPro" id="IPR000504">
    <property type="entry name" value="RRM_dom"/>
</dbReference>
<feature type="region of interest" description="Disordered" evidence="10">
    <location>
        <begin position="58"/>
        <end position="182"/>
    </location>
</feature>
<feature type="compositionally biased region" description="Polar residues" evidence="10">
    <location>
        <begin position="729"/>
        <end position="746"/>
    </location>
</feature>
<dbReference type="PROSITE" id="PS50102">
    <property type="entry name" value="RRM"/>
    <property type="match status" value="1"/>
</dbReference>
<evidence type="ECO:0000256" key="2">
    <source>
        <dbReference type="ARBA" id="ARBA00022723"/>
    </source>
</evidence>